<dbReference type="SMART" id="SM00740">
    <property type="entry name" value="PASTA"/>
    <property type="match status" value="2"/>
</dbReference>
<keyword evidence="1" id="KW-0472">Membrane</keyword>
<organism evidence="3 4">
    <name type="scientific">Defluviitoga tunisiensis</name>
    <dbReference type="NCBI Taxonomy" id="1006576"/>
    <lineage>
        <taxon>Bacteria</taxon>
        <taxon>Thermotogati</taxon>
        <taxon>Thermotogota</taxon>
        <taxon>Thermotogae</taxon>
        <taxon>Petrotogales</taxon>
        <taxon>Petrotogaceae</taxon>
        <taxon>Defluviitoga</taxon>
    </lineage>
</organism>
<dbReference type="InterPro" id="IPR005543">
    <property type="entry name" value="PASTA_dom"/>
</dbReference>
<evidence type="ECO:0000313" key="3">
    <source>
        <dbReference type="EMBL" id="CEP78659.1"/>
    </source>
</evidence>
<accession>A0A0C7P466</accession>
<keyword evidence="4" id="KW-1185">Reference proteome</keyword>
<keyword evidence="1" id="KW-1133">Transmembrane helix</keyword>
<proteinExistence type="predicted"/>
<evidence type="ECO:0000256" key="1">
    <source>
        <dbReference type="SAM" id="Phobius"/>
    </source>
</evidence>
<dbReference type="Pfam" id="PF03793">
    <property type="entry name" value="PASTA"/>
    <property type="match status" value="1"/>
</dbReference>
<evidence type="ECO:0000259" key="2">
    <source>
        <dbReference type="PROSITE" id="PS51178"/>
    </source>
</evidence>
<feature type="domain" description="PASTA" evidence="2">
    <location>
        <begin position="35"/>
        <end position="95"/>
    </location>
</feature>
<sequence length="166" mass="18624">MDKAKKIVKNIFFLFLGLITAAIFAFFFLSIFVNSSSVVEIPYLVGEDKNVALASLKELNLIPNLIGNGDKVLYTDPSAGTKVKEGHHVIVQLRNLEPMKVPDLIGLPLQVGEQFLLEYKIAYEKRYVITYSSEENEVVLDMFPEPGKSYSEEKLILYVGKYGGNN</sequence>
<protein>
    <submittedName>
        <fullName evidence="3">PASTA domain-containing protein</fullName>
    </submittedName>
</protein>
<dbReference type="AlphaFoldDB" id="A0A0C7P466"/>
<gene>
    <name evidence="3" type="ORF">DTL3_1365</name>
</gene>
<feature type="transmembrane region" description="Helical" evidence="1">
    <location>
        <begin position="12"/>
        <end position="33"/>
    </location>
</feature>
<dbReference type="KEGG" id="dtn:DTL3_1365"/>
<dbReference type="Proteomes" id="UP000032809">
    <property type="component" value="Chromosome I"/>
</dbReference>
<keyword evidence="1" id="KW-0812">Transmembrane</keyword>
<evidence type="ECO:0000313" key="4">
    <source>
        <dbReference type="Proteomes" id="UP000032809"/>
    </source>
</evidence>
<dbReference type="SUPFAM" id="SSF54184">
    <property type="entry name" value="Penicillin-binding protein 2x (pbp-2x), c-terminal domain"/>
    <property type="match status" value="1"/>
</dbReference>
<name>A0A0C7P466_DEFTU</name>
<dbReference type="STRING" id="1006576.DTL3_1365"/>
<dbReference type="HOGENOM" id="CLU_1568866_0_0_0"/>
<dbReference type="EMBL" id="LN824141">
    <property type="protein sequence ID" value="CEP78659.1"/>
    <property type="molecule type" value="Genomic_DNA"/>
</dbReference>
<dbReference type="PROSITE" id="PS51178">
    <property type="entry name" value="PASTA"/>
    <property type="match status" value="1"/>
</dbReference>
<dbReference type="RefSeq" id="WP_045088062.1">
    <property type="nucleotide sequence ID" value="NZ_LN824141.1"/>
</dbReference>
<reference evidence="4" key="1">
    <citation type="submission" date="2014-11" db="EMBL/GenBank/DDBJ databases">
        <authorList>
            <person name="Wibberg D."/>
        </authorList>
    </citation>
    <scope>NUCLEOTIDE SEQUENCE [LARGE SCALE GENOMIC DNA]</scope>
    <source>
        <strain evidence="4">L3</strain>
    </source>
</reference>